<gene>
    <name evidence="2" type="primary">bacC_8</name>
    <name evidence="2" type="ORF">LMG26411_08052</name>
</gene>
<dbReference type="Pfam" id="PF13561">
    <property type="entry name" value="adh_short_C2"/>
    <property type="match status" value="1"/>
</dbReference>
<keyword evidence="3" id="KW-1185">Reference proteome</keyword>
<dbReference type="PRINTS" id="PR00081">
    <property type="entry name" value="GDHRDH"/>
</dbReference>
<name>A0ABM8TWJ9_9BURK</name>
<evidence type="ECO:0000256" key="1">
    <source>
        <dbReference type="ARBA" id="ARBA00006484"/>
    </source>
</evidence>
<dbReference type="Proteomes" id="UP000672657">
    <property type="component" value="Unassembled WGS sequence"/>
</dbReference>
<proteinExistence type="inferred from homology"/>
<dbReference type="GO" id="GO:0016491">
    <property type="term" value="F:oxidoreductase activity"/>
    <property type="evidence" value="ECO:0007669"/>
    <property type="project" value="UniProtKB-KW"/>
</dbReference>
<accession>A0ABM8TWJ9</accession>
<organism evidence="2 3">
    <name type="scientific">Cupriavidus numazuensis</name>
    <dbReference type="NCBI Taxonomy" id="221992"/>
    <lineage>
        <taxon>Bacteria</taxon>
        <taxon>Pseudomonadati</taxon>
        <taxon>Pseudomonadota</taxon>
        <taxon>Betaproteobacteria</taxon>
        <taxon>Burkholderiales</taxon>
        <taxon>Burkholderiaceae</taxon>
        <taxon>Cupriavidus</taxon>
    </lineage>
</organism>
<dbReference type="PANTHER" id="PTHR42760">
    <property type="entry name" value="SHORT-CHAIN DEHYDROGENASES/REDUCTASES FAMILY MEMBER"/>
    <property type="match status" value="1"/>
</dbReference>
<dbReference type="SUPFAM" id="SSF51735">
    <property type="entry name" value="NAD(P)-binding Rossmann-fold domains"/>
    <property type="match status" value="1"/>
</dbReference>
<dbReference type="InterPro" id="IPR002347">
    <property type="entry name" value="SDR_fam"/>
</dbReference>
<dbReference type="RefSeq" id="WP_280519733.1">
    <property type="nucleotide sequence ID" value="NZ_CAJPVI010000112.1"/>
</dbReference>
<dbReference type="CDD" id="cd05233">
    <property type="entry name" value="SDR_c"/>
    <property type="match status" value="1"/>
</dbReference>
<sequence length="260" mass="27171">MTIQKQINECTVLVTGGTSGSGLATAMAFAKAGAPRIALIGRDFGRGEEAREKVGNEGASTSFHSADVRSQSEVETAIDAAVAIHGPIDILINCAGVGGHYAPLPFIDQDPAYFPDVCATSFFGILYACRAVLPMMRNAGFGVIVNTGSDAGKVPTPGETVIGGMMAAVAMFSRCLAMEAARFNVRVHALSPSIVQNTRSYDMVMEQAFSEKLFRKAERRAQLGIVQPEDLAAVALFLASPEAARLTGQVISVNGGISAG</sequence>
<dbReference type="EMBL" id="CAJPVI010000112">
    <property type="protein sequence ID" value="CAG2161177.1"/>
    <property type="molecule type" value="Genomic_DNA"/>
</dbReference>
<protein>
    <submittedName>
        <fullName evidence="2">Dihydroanticapsin 7-dehydrogenase</fullName>
        <ecNumber evidence="2">1.1.1.385</ecNumber>
    </submittedName>
</protein>
<keyword evidence="2" id="KW-0560">Oxidoreductase</keyword>
<dbReference type="EC" id="1.1.1.385" evidence="2"/>
<evidence type="ECO:0000313" key="3">
    <source>
        <dbReference type="Proteomes" id="UP000672657"/>
    </source>
</evidence>
<dbReference type="Gene3D" id="3.40.50.720">
    <property type="entry name" value="NAD(P)-binding Rossmann-like Domain"/>
    <property type="match status" value="1"/>
</dbReference>
<dbReference type="InterPro" id="IPR036291">
    <property type="entry name" value="NAD(P)-bd_dom_sf"/>
</dbReference>
<reference evidence="2 3" key="1">
    <citation type="submission" date="2021-03" db="EMBL/GenBank/DDBJ databases">
        <authorList>
            <person name="Peeters C."/>
        </authorList>
    </citation>
    <scope>NUCLEOTIDE SEQUENCE [LARGE SCALE GENOMIC DNA]</scope>
    <source>
        <strain evidence="2 3">LMG 26411</strain>
    </source>
</reference>
<dbReference type="PRINTS" id="PR00080">
    <property type="entry name" value="SDRFAMILY"/>
</dbReference>
<evidence type="ECO:0000313" key="2">
    <source>
        <dbReference type="EMBL" id="CAG2161177.1"/>
    </source>
</evidence>
<comment type="caution">
    <text evidence="2">The sequence shown here is derived from an EMBL/GenBank/DDBJ whole genome shotgun (WGS) entry which is preliminary data.</text>
</comment>
<comment type="similarity">
    <text evidence="1">Belongs to the short-chain dehydrogenases/reductases (SDR) family.</text>
</comment>